<dbReference type="RefSeq" id="WP_188202777.1">
    <property type="nucleotide sequence ID" value="NZ_LR881183.1"/>
</dbReference>
<keyword evidence="2" id="KW-1185">Reference proteome</keyword>
<dbReference type="Proteomes" id="UP000516304">
    <property type="component" value="Chromosome TIRI35C"/>
</dbReference>
<dbReference type="EMBL" id="LR881183">
    <property type="protein sequence ID" value="CAD5245223.1"/>
    <property type="molecule type" value="Genomic_DNA"/>
</dbReference>
<dbReference type="KEGG" id="tcq:TIRI35C_2069"/>
<name>A0A7G2DDJ6_9EURY</name>
<evidence type="ECO:0000313" key="1">
    <source>
        <dbReference type="EMBL" id="CAD5245223.1"/>
    </source>
</evidence>
<organism evidence="1 2">
    <name type="scientific">Thermococcus camini</name>
    <dbReference type="NCBI Taxonomy" id="2016373"/>
    <lineage>
        <taxon>Archaea</taxon>
        <taxon>Methanobacteriati</taxon>
        <taxon>Methanobacteriota</taxon>
        <taxon>Thermococci</taxon>
        <taxon>Thermococcales</taxon>
        <taxon>Thermococcaceae</taxon>
        <taxon>Thermococcus</taxon>
    </lineage>
</organism>
<gene>
    <name evidence="1" type="ORF">TIRI35C_2069</name>
</gene>
<accession>A0A7G2DDJ6</accession>
<dbReference type="AlphaFoldDB" id="A0A7G2DDJ6"/>
<sequence>MGHRVKYIMLGIVFFVVLSSSLVLATTESMTKIPVLAKDKFMTPLSTSTTVIWKASATIYIKGIFRKTVYFSAYSESRTKDRHPFNIDHIGLESTVKAYYDLGWHVVHRGRHDDWNDWYVSDLWSERAHYERYLATTHHWFEDARFQNWYPTLTVSVSR</sequence>
<evidence type="ECO:0000313" key="2">
    <source>
        <dbReference type="Proteomes" id="UP000516304"/>
    </source>
</evidence>
<protein>
    <submittedName>
        <fullName evidence="1">Uncharacterized protein</fullName>
    </submittedName>
</protein>
<proteinExistence type="predicted"/>
<reference evidence="1 2" key="1">
    <citation type="submission" date="2020-09" db="EMBL/GenBank/DDBJ databases">
        <authorList>
            <person name="Courtine D."/>
        </authorList>
    </citation>
    <scope>NUCLEOTIDE SEQUENCE [LARGE SCALE GENOMIC DNA]</scope>
    <source>
        <strain evidence="1 2">IRI35c</strain>
    </source>
</reference>
<dbReference type="GeneID" id="58919819"/>